<dbReference type="eggNOG" id="KOG3656">
    <property type="taxonomic scope" value="Eukaryota"/>
</dbReference>
<organism evidence="13 14">
    <name type="scientific">Xiphophorus maculatus</name>
    <name type="common">Southern platyfish</name>
    <name type="synonym">Platypoecilus maculatus</name>
    <dbReference type="NCBI Taxonomy" id="8083"/>
    <lineage>
        <taxon>Eukaryota</taxon>
        <taxon>Metazoa</taxon>
        <taxon>Chordata</taxon>
        <taxon>Craniata</taxon>
        <taxon>Vertebrata</taxon>
        <taxon>Euteleostomi</taxon>
        <taxon>Actinopterygii</taxon>
        <taxon>Neopterygii</taxon>
        <taxon>Teleostei</taxon>
        <taxon>Neoteleostei</taxon>
        <taxon>Acanthomorphata</taxon>
        <taxon>Ovalentaria</taxon>
        <taxon>Atherinomorphae</taxon>
        <taxon>Cyprinodontiformes</taxon>
        <taxon>Poeciliidae</taxon>
        <taxon>Poeciliinae</taxon>
        <taxon>Xiphophorus</taxon>
    </lineage>
</organism>
<keyword evidence="6 11" id="KW-0472">Membrane</keyword>
<reference evidence="13" key="3">
    <citation type="submission" date="2025-08" db="UniProtKB">
        <authorList>
            <consortium name="Ensembl"/>
        </authorList>
    </citation>
    <scope>IDENTIFICATION</scope>
    <source>
        <strain evidence="13">JP 163 A</strain>
    </source>
</reference>
<dbReference type="PROSITE" id="PS00237">
    <property type="entry name" value="G_PROTEIN_RECEP_F1_1"/>
    <property type="match status" value="1"/>
</dbReference>
<feature type="transmembrane region" description="Helical" evidence="11">
    <location>
        <begin position="172"/>
        <end position="197"/>
    </location>
</feature>
<feature type="transmembrane region" description="Helical" evidence="11">
    <location>
        <begin position="133"/>
        <end position="152"/>
    </location>
</feature>
<dbReference type="GO" id="GO:0016493">
    <property type="term" value="F:C-C chemokine receptor activity"/>
    <property type="evidence" value="ECO:0007669"/>
    <property type="project" value="TreeGrafter"/>
</dbReference>
<evidence type="ECO:0000256" key="11">
    <source>
        <dbReference type="SAM" id="Phobius"/>
    </source>
</evidence>
<keyword evidence="5 10" id="KW-0297">G-protein coupled receptor</keyword>
<dbReference type="GO" id="GO:0019957">
    <property type="term" value="F:C-C chemokine binding"/>
    <property type="evidence" value="ECO:0007669"/>
    <property type="project" value="TreeGrafter"/>
</dbReference>
<dbReference type="Ensembl" id="ENSXMAT00000007228.2">
    <property type="protein sequence ID" value="ENSXMAP00000007220.2"/>
    <property type="gene ID" value="ENSXMAG00000007206.2"/>
</dbReference>
<dbReference type="GO" id="GO:0060326">
    <property type="term" value="P:cell chemotaxis"/>
    <property type="evidence" value="ECO:0007669"/>
    <property type="project" value="TreeGrafter"/>
</dbReference>
<evidence type="ECO:0000256" key="2">
    <source>
        <dbReference type="ARBA" id="ARBA00022475"/>
    </source>
</evidence>
<evidence type="ECO:0000313" key="13">
    <source>
        <dbReference type="Ensembl" id="ENSXMAP00000007220.2"/>
    </source>
</evidence>
<evidence type="ECO:0000256" key="5">
    <source>
        <dbReference type="ARBA" id="ARBA00023040"/>
    </source>
</evidence>
<sequence length="317" mass="35752">MYTNLSSTEHPTLPSWKAGGLVSVVICIFCFLLGVPGNIAVILLKPNWQNLSSLSRTLMLNLSVSDLLCLVTLPIWAYSILYGWIFQLAACKLLAYLVYCSIHGSLLTITTLSVHRYLTVVRRQKCNQVQKRVLLVLLWLVALILSIPVLVVRQLKTNQQSAHCRSQFTSETQWVVLLLLESLFGFVCFSLVCCTYIRLHRKVKQTALFNHPQTTQLVISIIVSFFVLWIPYHTINLLAVAAISLQHVDLLNFCTDQQELAVSLTFLHSCLNPLLYAFSSPKMCTLKMSFFQRLTPNLNQHRSSSLSSLFATVTSGQ</sequence>
<dbReference type="Proteomes" id="UP000002852">
    <property type="component" value="Unassembled WGS sequence"/>
</dbReference>
<dbReference type="InterPro" id="IPR000276">
    <property type="entry name" value="GPCR_Rhodpsn"/>
</dbReference>
<dbReference type="Pfam" id="PF00001">
    <property type="entry name" value="7tm_1"/>
    <property type="match status" value="1"/>
</dbReference>
<dbReference type="AlphaFoldDB" id="M3ZYC6"/>
<feature type="transmembrane region" description="Helical" evidence="11">
    <location>
        <begin position="217"/>
        <end position="240"/>
    </location>
</feature>
<reference evidence="14" key="2">
    <citation type="journal article" date="2013" name="Nat. Genet.">
        <title>The genome of the platyfish, Xiphophorus maculatus, provides insights into evolutionary adaptation and several complex traits.</title>
        <authorList>
            <person name="Schartl M."/>
            <person name="Walter R.B."/>
            <person name="Shen Y."/>
            <person name="Garcia T."/>
            <person name="Catchen J."/>
            <person name="Amores A."/>
            <person name="Braasch I."/>
            <person name="Chalopin D."/>
            <person name="Volff J.N."/>
            <person name="Lesch K.P."/>
            <person name="Bisazza A."/>
            <person name="Minx P."/>
            <person name="Hillier L."/>
            <person name="Wilson R.K."/>
            <person name="Fuerstenberg S."/>
            <person name="Boore J."/>
            <person name="Searle S."/>
            <person name="Postlethwait J.H."/>
            <person name="Warren W.C."/>
        </authorList>
    </citation>
    <scope>NUCLEOTIDE SEQUENCE [LARGE SCALE GENOMIC DNA]</scope>
    <source>
        <strain evidence="14">JP 163 A</strain>
    </source>
</reference>
<dbReference type="PROSITE" id="PS50262">
    <property type="entry name" value="G_PROTEIN_RECEP_F1_2"/>
    <property type="match status" value="1"/>
</dbReference>
<feature type="transmembrane region" description="Helical" evidence="11">
    <location>
        <begin position="260"/>
        <end position="278"/>
    </location>
</feature>
<evidence type="ECO:0000256" key="7">
    <source>
        <dbReference type="ARBA" id="ARBA00023170"/>
    </source>
</evidence>
<evidence type="ECO:0000256" key="10">
    <source>
        <dbReference type="RuleBase" id="RU000688"/>
    </source>
</evidence>
<dbReference type="Gene3D" id="1.20.1070.10">
    <property type="entry name" value="Rhodopsin 7-helix transmembrane proteins"/>
    <property type="match status" value="1"/>
</dbReference>
<name>M3ZYC6_XIPMA</name>
<evidence type="ECO:0000256" key="6">
    <source>
        <dbReference type="ARBA" id="ARBA00023136"/>
    </source>
</evidence>
<comment type="subcellular location">
    <subcellularLocation>
        <location evidence="1">Cell membrane</location>
        <topology evidence="1">Multi-pass membrane protein</topology>
    </subcellularLocation>
</comment>
<dbReference type="PANTHER" id="PTHR10489:SF946">
    <property type="entry name" value="LEUKOTRIENE B4 RECEPTOR 1-LIKE"/>
    <property type="match status" value="1"/>
</dbReference>
<evidence type="ECO:0000256" key="8">
    <source>
        <dbReference type="ARBA" id="ARBA00023180"/>
    </source>
</evidence>
<protein>
    <submittedName>
        <fullName evidence="13">Zgc:194202</fullName>
    </submittedName>
</protein>
<dbReference type="GeneTree" id="ENSGT00950000182966"/>
<dbReference type="PRINTS" id="PR00237">
    <property type="entry name" value="GPCRRHODOPSN"/>
</dbReference>
<evidence type="ECO:0000259" key="12">
    <source>
        <dbReference type="PROSITE" id="PS50262"/>
    </source>
</evidence>
<comment type="similarity">
    <text evidence="10">Belongs to the G-protein coupled receptor 1 family.</text>
</comment>
<evidence type="ECO:0000256" key="3">
    <source>
        <dbReference type="ARBA" id="ARBA00022692"/>
    </source>
</evidence>
<dbReference type="HOGENOM" id="CLU_009579_8_0_1"/>
<keyword evidence="7 10" id="KW-0675">Receptor</keyword>
<feature type="domain" description="G-protein coupled receptors family 1 profile" evidence="12">
    <location>
        <begin position="37"/>
        <end position="276"/>
    </location>
</feature>
<dbReference type="InterPro" id="IPR050119">
    <property type="entry name" value="CCR1-9-like"/>
</dbReference>
<keyword evidence="9 10" id="KW-0807">Transducer</keyword>
<dbReference type="GO" id="GO:0006955">
    <property type="term" value="P:immune response"/>
    <property type="evidence" value="ECO:0007669"/>
    <property type="project" value="TreeGrafter"/>
</dbReference>
<feature type="transmembrane region" description="Helical" evidence="11">
    <location>
        <begin position="93"/>
        <end position="112"/>
    </location>
</feature>
<keyword evidence="14" id="KW-1185">Reference proteome</keyword>
<dbReference type="GO" id="GO:0009897">
    <property type="term" value="C:external side of plasma membrane"/>
    <property type="evidence" value="ECO:0007669"/>
    <property type="project" value="TreeGrafter"/>
</dbReference>
<reference evidence="14" key="1">
    <citation type="submission" date="2012-01" db="EMBL/GenBank/DDBJ databases">
        <authorList>
            <person name="Walter R."/>
            <person name="Schartl M."/>
            <person name="Warren W."/>
        </authorList>
    </citation>
    <scope>NUCLEOTIDE SEQUENCE [LARGE SCALE GENOMIC DNA]</scope>
    <source>
        <strain evidence="14">JP 163 A</strain>
    </source>
</reference>
<dbReference type="GO" id="GO:0007204">
    <property type="term" value="P:positive regulation of cytosolic calcium ion concentration"/>
    <property type="evidence" value="ECO:0007669"/>
    <property type="project" value="TreeGrafter"/>
</dbReference>
<evidence type="ECO:0000256" key="9">
    <source>
        <dbReference type="ARBA" id="ARBA00023224"/>
    </source>
</evidence>
<dbReference type="InParanoid" id="M3ZYC6"/>
<accession>M3ZYC6</accession>
<feature type="transmembrane region" description="Helical" evidence="11">
    <location>
        <begin position="64"/>
        <end position="87"/>
    </location>
</feature>
<dbReference type="FunFam" id="1.20.1070.10:FF:000109">
    <property type="entry name" value="Leukotriene B4 receptor"/>
    <property type="match status" value="1"/>
</dbReference>
<dbReference type="InterPro" id="IPR017452">
    <property type="entry name" value="GPCR_Rhodpsn_7TM"/>
</dbReference>
<keyword evidence="4 11" id="KW-1133">Transmembrane helix</keyword>
<keyword evidence="2" id="KW-1003">Cell membrane</keyword>
<dbReference type="OMA" id="VEQQHWT"/>
<dbReference type="GO" id="GO:0004974">
    <property type="term" value="F:leukotriene receptor activity"/>
    <property type="evidence" value="ECO:0007669"/>
    <property type="project" value="UniProtKB-ARBA"/>
</dbReference>
<keyword evidence="3 10" id="KW-0812">Transmembrane</keyword>
<feature type="transmembrane region" description="Helical" evidence="11">
    <location>
        <begin position="20"/>
        <end position="44"/>
    </location>
</feature>
<proteinExistence type="inferred from homology"/>
<reference evidence="13" key="4">
    <citation type="submission" date="2025-09" db="UniProtKB">
        <authorList>
            <consortium name="Ensembl"/>
        </authorList>
    </citation>
    <scope>IDENTIFICATION</scope>
    <source>
        <strain evidence="13">JP 163 A</strain>
    </source>
</reference>
<evidence type="ECO:0000256" key="1">
    <source>
        <dbReference type="ARBA" id="ARBA00004651"/>
    </source>
</evidence>
<dbReference type="SUPFAM" id="SSF81321">
    <property type="entry name" value="Family A G protein-coupled receptor-like"/>
    <property type="match status" value="1"/>
</dbReference>
<evidence type="ECO:0000256" key="4">
    <source>
        <dbReference type="ARBA" id="ARBA00022989"/>
    </source>
</evidence>
<evidence type="ECO:0000313" key="14">
    <source>
        <dbReference type="Proteomes" id="UP000002852"/>
    </source>
</evidence>
<dbReference type="PANTHER" id="PTHR10489">
    <property type="entry name" value="CELL ADHESION MOLECULE"/>
    <property type="match status" value="1"/>
</dbReference>
<keyword evidence="8" id="KW-0325">Glycoprotein</keyword>
<dbReference type="GO" id="GO:0019722">
    <property type="term" value="P:calcium-mediated signaling"/>
    <property type="evidence" value="ECO:0007669"/>
    <property type="project" value="TreeGrafter"/>
</dbReference>